<accession>A0A1G6ACA2</accession>
<keyword evidence="1" id="KW-0004">4Fe-4S</keyword>
<dbReference type="PANTHER" id="PTHR11061:SF49">
    <property type="entry name" value="23S RRNA (URACIL(1939)-C(5))-METHYLTRANSFERASE RLMD"/>
    <property type="match status" value="1"/>
</dbReference>
<dbReference type="Pfam" id="PF05958">
    <property type="entry name" value="tRNA_U5-meth_tr"/>
    <property type="match status" value="2"/>
</dbReference>
<evidence type="ECO:0000256" key="7">
    <source>
        <dbReference type="PROSITE-ProRule" id="PRU10015"/>
    </source>
</evidence>
<dbReference type="PROSITE" id="PS01231">
    <property type="entry name" value="TRMA_2"/>
    <property type="match status" value="1"/>
</dbReference>
<evidence type="ECO:0000256" key="3">
    <source>
        <dbReference type="ARBA" id="ARBA00022679"/>
    </source>
</evidence>
<dbReference type="GO" id="GO:0070041">
    <property type="term" value="F:rRNA (uridine-C5-)-methyltransferase activity"/>
    <property type="evidence" value="ECO:0007669"/>
    <property type="project" value="TreeGrafter"/>
</dbReference>
<dbReference type="OrthoDB" id="9804590at2"/>
<gene>
    <name evidence="9" type="ORF">SAMN02927930_00271</name>
</gene>
<feature type="binding site" evidence="6">
    <location>
        <position position="301"/>
    </location>
    <ligand>
        <name>S-adenosyl-L-methionine</name>
        <dbReference type="ChEBI" id="CHEBI:59789"/>
    </ligand>
</feature>
<dbReference type="RefSeq" id="WP_092590957.1">
    <property type="nucleotide sequence ID" value="NZ_FMXN01000001.1"/>
</dbReference>
<dbReference type="InterPro" id="IPR029063">
    <property type="entry name" value="SAM-dependent_MTases_sf"/>
</dbReference>
<feature type="compositionally biased region" description="Polar residues" evidence="8">
    <location>
        <begin position="9"/>
        <end position="21"/>
    </location>
</feature>
<dbReference type="InterPro" id="IPR030391">
    <property type="entry name" value="MeTrfase_TrmA_CS"/>
</dbReference>
<feature type="active site" evidence="7">
    <location>
        <position position="395"/>
    </location>
</feature>
<feature type="binding site" evidence="6">
    <location>
        <position position="322"/>
    </location>
    <ligand>
        <name>S-adenosyl-L-methionine</name>
        <dbReference type="ChEBI" id="CHEBI:59789"/>
    </ligand>
</feature>
<evidence type="ECO:0000256" key="5">
    <source>
        <dbReference type="ARBA" id="ARBA00023014"/>
    </source>
</evidence>
<evidence type="ECO:0000256" key="1">
    <source>
        <dbReference type="ARBA" id="ARBA00022485"/>
    </source>
</evidence>
<dbReference type="PROSITE" id="PS01230">
    <property type="entry name" value="TRMA_1"/>
    <property type="match status" value="1"/>
</dbReference>
<dbReference type="EMBL" id="FMXN01000001">
    <property type="protein sequence ID" value="SDB06051.1"/>
    <property type="molecule type" value="Genomic_DNA"/>
</dbReference>
<keyword evidence="1" id="KW-0479">Metal-binding</keyword>
<dbReference type="Gene3D" id="3.40.50.150">
    <property type="entry name" value="Vaccinia Virus protein VP39"/>
    <property type="match status" value="1"/>
</dbReference>
<dbReference type="Gene3D" id="2.40.50.1070">
    <property type="match status" value="1"/>
</dbReference>
<name>A0A1G6ACA2_9GAMM</name>
<sequence length="438" mass="49252">MAQFYKPQTRAQRQPSRSLKGQQVVGLDHLGRGIIRTPQGTKFVAGTAPGDVISVSVTGRYDAQLIGIEQPSAIRVTPPCSYYQTCGGCDLQHLADDEQWQHKQRTVQEMLKKFAQLQAQQWLQPLRGARWHYRRRARLAVYWNRQRQQLTLGFRAAKSKQIIAIDSCLVLAKPLDQLLQPLRSLLEQLQCTARLGHVELIEFTQQLVVLLRLPEVPNAADHQQLQAFAEQHQVAVWAETDQALTPLHARPEPMSYRSHRVEVASWPTDFMQGHRELSEQMVAQVIQWLAPTAQDQVLELFAGSGNFTLPIALTGAQVTAIEGIPSMVNRLQDSATQLKLPVVAHCANLEETWSQQPWANSPFNKVLLDPARAGAAVAIGEVARRQPERIVYVSCAPDTLARDAQVLVEHGYQLKQAQLVDMFPQTHHIEVITLFERG</sequence>
<dbReference type="Gene3D" id="2.40.50.140">
    <property type="entry name" value="Nucleic acid-binding proteins"/>
    <property type="match status" value="1"/>
</dbReference>
<dbReference type="GO" id="GO:0070475">
    <property type="term" value="P:rRNA base methylation"/>
    <property type="evidence" value="ECO:0007669"/>
    <property type="project" value="TreeGrafter"/>
</dbReference>
<comment type="similarity">
    <text evidence="6">Belongs to the class I-like SAM-binding methyltransferase superfamily. RNA M5U methyltransferase family.</text>
</comment>
<reference evidence="10" key="1">
    <citation type="submission" date="2016-10" db="EMBL/GenBank/DDBJ databases">
        <authorList>
            <person name="Varghese N."/>
            <person name="Submissions S."/>
        </authorList>
    </citation>
    <scope>NUCLEOTIDE SEQUENCE [LARGE SCALE GENOMIC DNA]</scope>
    <source>
        <strain evidence="10">CGMCC 1.10824</strain>
    </source>
</reference>
<keyword evidence="2 6" id="KW-0489">Methyltransferase</keyword>
<dbReference type="InterPro" id="IPR010280">
    <property type="entry name" value="U5_MeTrfase_fam"/>
</dbReference>
<dbReference type="STRING" id="1159017.SAMN02927930_00271"/>
<evidence type="ECO:0000256" key="6">
    <source>
        <dbReference type="PROSITE-ProRule" id="PRU01024"/>
    </source>
</evidence>
<dbReference type="Proteomes" id="UP000199626">
    <property type="component" value="Unassembled WGS sequence"/>
</dbReference>
<feature type="active site" description="Nucleophile" evidence="6">
    <location>
        <position position="395"/>
    </location>
</feature>
<feature type="binding site" evidence="6">
    <location>
        <position position="369"/>
    </location>
    <ligand>
        <name>S-adenosyl-L-methionine</name>
        <dbReference type="ChEBI" id="CHEBI:59789"/>
    </ligand>
</feature>
<keyword evidence="10" id="KW-1185">Reference proteome</keyword>
<feature type="binding site" evidence="6">
    <location>
        <position position="272"/>
    </location>
    <ligand>
        <name>S-adenosyl-L-methionine</name>
        <dbReference type="ChEBI" id="CHEBI:59789"/>
    </ligand>
</feature>
<evidence type="ECO:0000313" key="10">
    <source>
        <dbReference type="Proteomes" id="UP000199626"/>
    </source>
</evidence>
<dbReference type="PROSITE" id="PS51687">
    <property type="entry name" value="SAM_MT_RNA_M5U"/>
    <property type="match status" value="1"/>
</dbReference>
<organism evidence="9 10">
    <name type="scientific">Pseudidiomarina indica</name>
    <dbReference type="NCBI Taxonomy" id="1159017"/>
    <lineage>
        <taxon>Bacteria</taxon>
        <taxon>Pseudomonadati</taxon>
        <taxon>Pseudomonadota</taxon>
        <taxon>Gammaproteobacteria</taxon>
        <taxon>Alteromonadales</taxon>
        <taxon>Idiomarinaceae</taxon>
        <taxon>Pseudidiomarina</taxon>
    </lineage>
</organism>
<dbReference type="InterPro" id="IPR012340">
    <property type="entry name" value="NA-bd_OB-fold"/>
</dbReference>
<evidence type="ECO:0000256" key="8">
    <source>
        <dbReference type="SAM" id="MobiDB-lite"/>
    </source>
</evidence>
<dbReference type="CDD" id="cd02440">
    <property type="entry name" value="AdoMet_MTases"/>
    <property type="match status" value="1"/>
</dbReference>
<keyword evidence="1" id="KW-0408">Iron</keyword>
<dbReference type="InterPro" id="IPR030390">
    <property type="entry name" value="MeTrfase_TrmA_AS"/>
</dbReference>
<evidence type="ECO:0000256" key="4">
    <source>
        <dbReference type="ARBA" id="ARBA00022691"/>
    </source>
</evidence>
<keyword evidence="5" id="KW-0411">Iron-sulfur</keyword>
<dbReference type="SUPFAM" id="SSF53335">
    <property type="entry name" value="S-adenosyl-L-methionine-dependent methyltransferases"/>
    <property type="match status" value="1"/>
</dbReference>
<evidence type="ECO:0000256" key="2">
    <source>
        <dbReference type="ARBA" id="ARBA00022603"/>
    </source>
</evidence>
<dbReference type="GO" id="GO:0051539">
    <property type="term" value="F:4 iron, 4 sulfur cluster binding"/>
    <property type="evidence" value="ECO:0007669"/>
    <property type="project" value="UniProtKB-KW"/>
</dbReference>
<proteinExistence type="inferred from homology"/>
<dbReference type="PANTHER" id="PTHR11061">
    <property type="entry name" value="RNA M5U METHYLTRANSFERASE"/>
    <property type="match status" value="1"/>
</dbReference>
<dbReference type="AlphaFoldDB" id="A0A1G6ACA2"/>
<protein>
    <submittedName>
        <fullName evidence="9">23S rRNA m(5)U-1939 methyltransferase</fullName>
    </submittedName>
</protein>
<keyword evidence="3 6" id="KW-0808">Transferase</keyword>
<keyword evidence="4 6" id="KW-0949">S-adenosyl-L-methionine</keyword>
<evidence type="ECO:0000313" key="9">
    <source>
        <dbReference type="EMBL" id="SDB06051.1"/>
    </source>
</evidence>
<feature type="region of interest" description="Disordered" evidence="8">
    <location>
        <begin position="1"/>
        <end position="22"/>
    </location>
</feature>